<dbReference type="Proteomes" id="UP001060085">
    <property type="component" value="Linkage Group LG01"/>
</dbReference>
<proteinExistence type="predicted"/>
<accession>A0ACC0CEM4</accession>
<sequence>MDFNKKSSHDDSEEQPFSLPNNFLKPEIDQEFSMDISYIGGSKGNFLQDFQHLDDQDDHFNPDLGVELATNFDPFSHHGSSSSIPDIDSLEFNKPFEAMNSHELLCANKGFINFGHHVADESSCVTADSGNRRENNISVKKGNKTCDNGSSSSGKKPPAKGRQKSKSAKGQWTVEEDRLLIHLVEKFGVRKWSHIAQMLKGRIGKQCRERWHNHLRPDIKKDLWTEEEDRILIQAHKEVGNKWAEIAKRLPGRTENSIKNHWNATKRRQFARRKCRTKWPRPSSLLQNYIKTFNFDQKGPKNPKVVETLSLNSTAAHPPPKQESIEFFSGDLVVPDYDFSEVPEFSFDEKLFEASTSIDSFMDNLPPPAADPGRPFIDHDHHDDDDEKGFCSSKMPNDQLMPCEVKKELDLMEMISDHVINL</sequence>
<name>A0ACC0CEM4_CATRO</name>
<dbReference type="EMBL" id="CM044701">
    <property type="protein sequence ID" value="KAI5683391.1"/>
    <property type="molecule type" value="Genomic_DNA"/>
</dbReference>
<protein>
    <submittedName>
        <fullName evidence="1">Uncharacterized protein</fullName>
    </submittedName>
</protein>
<organism evidence="1 2">
    <name type="scientific">Catharanthus roseus</name>
    <name type="common">Madagascar periwinkle</name>
    <name type="synonym">Vinca rosea</name>
    <dbReference type="NCBI Taxonomy" id="4058"/>
    <lineage>
        <taxon>Eukaryota</taxon>
        <taxon>Viridiplantae</taxon>
        <taxon>Streptophyta</taxon>
        <taxon>Embryophyta</taxon>
        <taxon>Tracheophyta</taxon>
        <taxon>Spermatophyta</taxon>
        <taxon>Magnoliopsida</taxon>
        <taxon>eudicotyledons</taxon>
        <taxon>Gunneridae</taxon>
        <taxon>Pentapetalae</taxon>
        <taxon>asterids</taxon>
        <taxon>lamiids</taxon>
        <taxon>Gentianales</taxon>
        <taxon>Apocynaceae</taxon>
        <taxon>Rauvolfioideae</taxon>
        <taxon>Vinceae</taxon>
        <taxon>Catharanthinae</taxon>
        <taxon>Catharanthus</taxon>
    </lineage>
</organism>
<reference evidence="2" key="1">
    <citation type="journal article" date="2023" name="Nat. Plants">
        <title>Single-cell RNA sequencing provides a high-resolution roadmap for understanding the multicellular compartmentation of specialized metabolism.</title>
        <authorList>
            <person name="Sun S."/>
            <person name="Shen X."/>
            <person name="Li Y."/>
            <person name="Li Y."/>
            <person name="Wang S."/>
            <person name="Li R."/>
            <person name="Zhang H."/>
            <person name="Shen G."/>
            <person name="Guo B."/>
            <person name="Wei J."/>
            <person name="Xu J."/>
            <person name="St-Pierre B."/>
            <person name="Chen S."/>
            <person name="Sun C."/>
        </authorList>
    </citation>
    <scope>NUCLEOTIDE SEQUENCE [LARGE SCALE GENOMIC DNA]</scope>
</reference>
<evidence type="ECO:0000313" key="2">
    <source>
        <dbReference type="Proteomes" id="UP001060085"/>
    </source>
</evidence>
<comment type="caution">
    <text evidence="1">The sequence shown here is derived from an EMBL/GenBank/DDBJ whole genome shotgun (WGS) entry which is preliminary data.</text>
</comment>
<gene>
    <name evidence="1" type="ORF">M9H77_04619</name>
</gene>
<keyword evidence="2" id="KW-1185">Reference proteome</keyword>
<evidence type="ECO:0000313" key="1">
    <source>
        <dbReference type="EMBL" id="KAI5683391.1"/>
    </source>
</evidence>